<feature type="transmembrane region" description="Helical" evidence="1">
    <location>
        <begin position="105"/>
        <end position="122"/>
    </location>
</feature>
<evidence type="ECO:0000256" key="1">
    <source>
        <dbReference type="SAM" id="Phobius"/>
    </source>
</evidence>
<keyword evidence="1" id="KW-0472">Membrane</keyword>
<gene>
    <name evidence="2" type="ORF">LG219_04310</name>
</gene>
<accession>A0ABS8BIG6</accession>
<keyword evidence="1" id="KW-0812">Transmembrane</keyword>
<organism evidence="2 3">
    <name type="scientific">Deefgea salmonis</name>
    <dbReference type="NCBI Taxonomy" id="2875502"/>
    <lineage>
        <taxon>Bacteria</taxon>
        <taxon>Pseudomonadati</taxon>
        <taxon>Pseudomonadota</taxon>
        <taxon>Betaproteobacteria</taxon>
        <taxon>Neisseriales</taxon>
        <taxon>Chitinibacteraceae</taxon>
        <taxon>Deefgea</taxon>
    </lineage>
</organism>
<keyword evidence="3" id="KW-1185">Reference proteome</keyword>
<proteinExistence type="predicted"/>
<dbReference type="Proteomes" id="UP001198034">
    <property type="component" value="Unassembled WGS sequence"/>
</dbReference>
<dbReference type="RefSeq" id="WP_226763312.1">
    <property type="nucleotide sequence ID" value="NZ_JAJAWG010000002.1"/>
</dbReference>
<dbReference type="EMBL" id="JAJAWG010000002">
    <property type="protein sequence ID" value="MCB5195514.1"/>
    <property type="molecule type" value="Genomic_DNA"/>
</dbReference>
<keyword evidence="1" id="KW-1133">Transmembrane helix</keyword>
<feature type="transmembrane region" description="Helical" evidence="1">
    <location>
        <begin position="128"/>
        <end position="145"/>
    </location>
</feature>
<protein>
    <submittedName>
        <fullName evidence="2">Uncharacterized protein</fullName>
    </submittedName>
</protein>
<evidence type="ECO:0000313" key="2">
    <source>
        <dbReference type="EMBL" id="MCB5195514.1"/>
    </source>
</evidence>
<name>A0ABS8BIG6_9NEIS</name>
<reference evidence="2 3" key="1">
    <citation type="submission" date="2021-10" db="EMBL/GenBank/DDBJ databases">
        <authorList>
            <person name="Chen M."/>
        </authorList>
    </citation>
    <scope>NUCLEOTIDE SEQUENCE [LARGE SCALE GENOMIC DNA]</scope>
    <source>
        <strain evidence="2 3">H3-26</strain>
    </source>
</reference>
<comment type="caution">
    <text evidence="2">The sequence shown here is derived from an EMBL/GenBank/DDBJ whole genome shotgun (WGS) entry which is preliminary data.</text>
</comment>
<evidence type="ECO:0000313" key="3">
    <source>
        <dbReference type="Proteomes" id="UP001198034"/>
    </source>
</evidence>
<sequence>MNPIAQQKVLASQHAGLDNGGAASLEAVEIGVSNHKAGTPLQSGIFMPVHTTVAPSMVGRGGGYFGSVGFFVADTPTSLRSYLLRLASKGRNSPSHKGAFTMPKLARTFLTYSLVAIITLAVERNTPIAVIALSIAALVLLQVIGGRDHA</sequence>